<evidence type="ECO:0000259" key="5">
    <source>
        <dbReference type="PROSITE" id="PS51065"/>
    </source>
</evidence>
<dbReference type="InterPro" id="IPR001841">
    <property type="entry name" value="Znf_RING"/>
</dbReference>
<dbReference type="AlphaFoldDB" id="A0A2C9K4A1"/>
<gene>
    <name evidence="6" type="primary">106050645</name>
</gene>
<proteinExistence type="predicted"/>
<keyword evidence="1 3" id="KW-0479">Metal-binding</keyword>
<evidence type="ECO:0000256" key="1">
    <source>
        <dbReference type="ARBA" id="ARBA00022771"/>
    </source>
</evidence>
<evidence type="ECO:0008006" key="8">
    <source>
        <dbReference type="Google" id="ProtNLM"/>
    </source>
</evidence>
<dbReference type="SUPFAM" id="SSF57850">
    <property type="entry name" value="RING/U-box"/>
    <property type="match status" value="1"/>
</dbReference>
<dbReference type="EnsemblMetazoa" id="BGLB012926-RB">
    <property type="protein sequence ID" value="BGLB012926-PB"/>
    <property type="gene ID" value="BGLB012926"/>
</dbReference>
<dbReference type="PANTHER" id="PTHR12429">
    <property type="entry name" value="NEURALIZED"/>
    <property type="match status" value="1"/>
</dbReference>
<keyword evidence="1 3" id="KW-0863">Zinc-finger</keyword>
<dbReference type="InterPro" id="IPR006573">
    <property type="entry name" value="NHR_dom"/>
</dbReference>
<dbReference type="VEuPathDB" id="VectorBase:BGLAX_045180"/>
<dbReference type="PANTHER" id="PTHR12429:SF6">
    <property type="entry name" value="PROTEIN NEURALIZED"/>
    <property type="match status" value="1"/>
</dbReference>
<dbReference type="VEuPathDB" id="VectorBase:BGLB012926"/>
<dbReference type="SMART" id="SM00588">
    <property type="entry name" value="NEUZ"/>
    <property type="match status" value="1"/>
</dbReference>
<feature type="domain" description="NHR" evidence="5">
    <location>
        <begin position="24"/>
        <end position="180"/>
    </location>
</feature>
<dbReference type="GO" id="GO:0008270">
    <property type="term" value="F:zinc ion binding"/>
    <property type="evidence" value="ECO:0007669"/>
    <property type="project" value="UniProtKB-KW"/>
</dbReference>
<dbReference type="CDD" id="cd16647">
    <property type="entry name" value="mRING-HC-C3HC5_NEU1"/>
    <property type="match status" value="1"/>
</dbReference>
<dbReference type="Pfam" id="PF07177">
    <property type="entry name" value="Neuralized"/>
    <property type="match status" value="1"/>
</dbReference>
<dbReference type="STRING" id="6526.A0A2C9K4A1"/>
<evidence type="ECO:0000313" key="7">
    <source>
        <dbReference type="Proteomes" id="UP000076420"/>
    </source>
</evidence>
<protein>
    <recommendedName>
        <fullName evidence="8">RING-type domain-containing protein</fullName>
    </recommendedName>
</protein>
<sequence>MTCDGDGPCRCMMNDGSGVVDISTLGFQNGSARRKPFVVSVFHPRQLSPMLSQSNAKSKVSTIELICIVFQQVLSIDRSFFGGLGFGLTACDPSTVDPGSLPDDSDLLLDRLEYWVVNKDICRNPEIGDELSFHLTESGEVRYARNNQAPVTLMHVDRTLPLWAFFDVYGNIQKIRVIGTIMAQIQGRLPRSVSMNSYNSSPGNSGAAYSAGLTVAMPPPPPHSSPASLPANVFRSNSVPVQYHSPAETEGDLFRNQQTTSLPATPLEDGASDCKVCWEKSINSVLYTCGHMCLCFDCATTIRNEKGLCPICRQTIQDVIKIYRS</sequence>
<dbReference type="Pfam" id="PF13920">
    <property type="entry name" value="zf-C3HC4_3"/>
    <property type="match status" value="1"/>
</dbReference>
<dbReference type="KEGG" id="bgt:106050645"/>
<feature type="domain" description="RING-type" evidence="4">
    <location>
        <begin position="274"/>
        <end position="313"/>
    </location>
</feature>
<dbReference type="InterPro" id="IPR037962">
    <property type="entry name" value="Neuralized"/>
</dbReference>
<evidence type="ECO:0000259" key="4">
    <source>
        <dbReference type="PROSITE" id="PS50089"/>
    </source>
</evidence>
<dbReference type="Gene3D" id="2.60.120.920">
    <property type="match status" value="1"/>
</dbReference>
<name>A0A2C9K4A1_BIOGL</name>
<dbReference type="PROSITE" id="PS50089">
    <property type="entry name" value="ZF_RING_2"/>
    <property type="match status" value="1"/>
</dbReference>
<evidence type="ECO:0000256" key="3">
    <source>
        <dbReference type="PROSITE-ProRule" id="PRU00175"/>
    </source>
</evidence>
<keyword evidence="2" id="KW-0862">Zinc</keyword>
<evidence type="ECO:0000256" key="2">
    <source>
        <dbReference type="ARBA" id="ARBA00022833"/>
    </source>
</evidence>
<evidence type="ECO:0000313" key="6">
    <source>
        <dbReference type="EnsemblMetazoa" id="BGLB012926-PB"/>
    </source>
</evidence>
<dbReference type="Gene3D" id="3.30.40.10">
    <property type="entry name" value="Zinc/RING finger domain, C3HC4 (zinc finger)"/>
    <property type="match status" value="1"/>
</dbReference>
<dbReference type="InterPro" id="IPR013083">
    <property type="entry name" value="Znf_RING/FYVE/PHD"/>
</dbReference>
<reference evidence="6" key="1">
    <citation type="submission" date="2020-05" db="UniProtKB">
        <authorList>
            <consortium name="EnsemblMetazoa"/>
        </authorList>
    </citation>
    <scope>IDENTIFICATION</scope>
    <source>
        <strain evidence="6">BB02</strain>
    </source>
</reference>
<dbReference type="SMART" id="SM00184">
    <property type="entry name" value="RING"/>
    <property type="match status" value="1"/>
</dbReference>
<accession>A0A2C9K4A1</accession>
<dbReference type="PROSITE" id="PS51065">
    <property type="entry name" value="NHR"/>
    <property type="match status" value="1"/>
</dbReference>
<dbReference type="Proteomes" id="UP000076420">
    <property type="component" value="Unassembled WGS sequence"/>
</dbReference>
<dbReference type="GO" id="GO:0061630">
    <property type="term" value="F:ubiquitin protein ligase activity"/>
    <property type="evidence" value="ECO:0007669"/>
    <property type="project" value="TreeGrafter"/>
</dbReference>
<dbReference type="InterPro" id="IPR043136">
    <property type="entry name" value="B30.2/SPRY_sf"/>
</dbReference>
<organism evidence="6 7">
    <name type="scientific">Biomphalaria glabrata</name>
    <name type="common">Bloodfluke planorb</name>
    <name type="synonym">Freshwater snail</name>
    <dbReference type="NCBI Taxonomy" id="6526"/>
    <lineage>
        <taxon>Eukaryota</taxon>
        <taxon>Metazoa</taxon>
        <taxon>Spiralia</taxon>
        <taxon>Lophotrochozoa</taxon>
        <taxon>Mollusca</taxon>
        <taxon>Gastropoda</taxon>
        <taxon>Heterobranchia</taxon>
        <taxon>Euthyneura</taxon>
        <taxon>Panpulmonata</taxon>
        <taxon>Hygrophila</taxon>
        <taxon>Lymnaeoidea</taxon>
        <taxon>Planorbidae</taxon>
        <taxon>Biomphalaria</taxon>
    </lineage>
</organism>